<dbReference type="AlphaFoldDB" id="A0A239PKA2"/>
<dbReference type="Pfam" id="PF03009">
    <property type="entry name" value="GDPD"/>
    <property type="match status" value="1"/>
</dbReference>
<evidence type="ECO:0000259" key="2">
    <source>
        <dbReference type="PROSITE" id="PS51704"/>
    </source>
</evidence>
<accession>A0A239PKA2</accession>
<evidence type="ECO:0000256" key="1">
    <source>
        <dbReference type="SAM" id="SignalP"/>
    </source>
</evidence>
<dbReference type="GO" id="GO:0008889">
    <property type="term" value="F:glycerophosphodiester phosphodiesterase activity"/>
    <property type="evidence" value="ECO:0007669"/>
    <property type="project" value="TreeGrafter"/>
</dbReference>
<keyword evidence="1" id="KW-0732">Signal</keyword>
<dbReference type="GO" id="GO:0006644">
    <property type="term" value="P:phospholipid metabolic process"/>
    <property type="evidence" value="ECO:0007669"/>
    <property type="project" value="TreeGrafter"/>
</dbReference>
<keyword evidence="4" id="KW-1185">Reference proteome</keyword>
<dbReference type="Proteomes" id="UP000198346">
    <property type="component" value="Unassembled WGS sequence"/>
</dbReference>
<dbReference type="GO" id="GO:0006580">
    <property type="term" value="P:ethanolamine metabolic process"/>
    <property type="evidence" value="ECO:0007669"/>
    <property type="project" value="TreeGrafter"/>
</dbReference>
<dbReference type="EMBL" id="FZQA01000001">
    <property type="protein sequence ID" value="SNT68005.1"/>
    <property type="molecule type" value="Genomic_DNA"/>
</dbReference>
<dbReference type="PROSITE" id="PS51704">
    <property type="entry name" value="GP_PDE"/>
    <property type="match status" value="1"/>
</dbReference>
<dbReference type="GO" id="GO:0005886">
    <property type="term" value="C:plasma membrane"/>
    <property type="evidence" value="ECO:0007669"/>
    <property type="project" value="TreeGrafter"/>
</dbReference>
<sequence>MRQAAAMKARMRNLRVIALLLLAACAPAGTEQPSAPAPGAARSEAGAGWRLDPQGDVNAFLDCLEAEGIALVSAHRAGPAPGLPENALETAAALLAEVPALVEIDVAASADGVLYLMHDETLDRTTTGEGPVDALAWAAIERLRLKDDDGAPTPRRPTRFDEMLAWAKDRTILKIDFKRSARYEDVIAEIRRQGAEDRVVLIAYTTAQAERLHALAPEMMISLSLDTVSALNRAVAAGVPDERLLAFTGLDAPRPRLNDALDARDVETIFGALGRPDRSIDGAIAASGDEARYAEIAAAGVDIIATDRPRQAHAALAAAGRGARDGVCGIARR</sequence>
<proteinExistence type="predicted"/>
<evidence type="ECO:0000313" key="3">
    <source>
        <dbReference type="EMBL" id="SNT68005.1"/>
    </source>
</evidence>
<dbReference type="SUPFAM" id="SSF51695">
    <property type="entry name" value="PLC-like phosphodiesterases"/>
    <property type="match status" value="1"/>
</dbReference>
<organism evidence="3 4">
    <name type="scientific">Amphiplicatus metriothermophilus</name>
    <dbReference type="NCBI Taxonomy" id="1519374"/>
    <lineage>
        <taxon>Bacteria</taxon>
        <taxon>Pseudomonadati</taxon>
        <taxon>Pseudomonadota</taxon>
        <taxon>Alphaproteobacteria</taxon>
        <taxon>Parvularculales</taxon>
        <taxon>Parvularculaceae</taxon>
        <taxon>Amphiplicatus</taxon>
    </lineage>
</organism>
<evidence type="ECO:0000313" key="4">
    <source>
        <dbReference type="Proteomes" id="UP000198346"/>
    </source>
</evidence>
<protein>
    <submittedName>
        <fullName evidence="3">Glycerophosphoryl diester phosphodiesterase</fullName>
    </submittedName>
</protein>
<feature type="signal peptide" evidence="1">
    <location>
        <begin position="1"/>
        <end position="28"/>
    </location>
</feature>
<dbReference type="PANTHER" id="PTHR46320">
    <property type="entry name" value="GLYCEROPHOSPHODIESTER PHOSPHODIESTERASE 1"/>
    <property type="match status" value="1"/>
</dbReference>
<dbReference type="PANTHER" id="PTHR46320:SF1">
    <property type="entry name" value="GLYCEROPHOSPHODIESTER PHOSPHODIESTERASE 1"/>
    <property type="match status" value="1"/>
</dbReference>
<reference evidence="3 4" key="1">
    <citation type="submission" date="2017-07" db="EMBL/GenBank/DDBJ databases">
        <authorList>
            <person name="Sun Z.S."/>
            <person name="Albrecht U."/>
            <person name="Echele G."/>
            <person name="Lee C.C."/>
        </authorList>
    </citation>
    <scope>NUCLEOTIDE SEQUENCE [LARGE SCALE GENOMIC DNA]</scope>
    <source>
        <strain evidence="3 4">CGMCC 1.12710</strain>
    </source>
</reference>
<dbReference type="CDD" id="cd08566">
    <property type="entry name" value="GDPD_AtGDE_like"/>
    <property type="match status" value="1"/>
</dbReference>
<dbReference type="InterPro" id="IPR030395">
    <property type="entry name" value="GP_PDE_dom"/>
</dbReference>
<feature type="domain" description="GP-PDE" evidence="2">
    <location>
        <begin position="70"/>
        <end position="316"/>
    </location>
</feature>
<dbReference type="GO" id="GO:0070291">
    <property type="term" value="P:N-acylethanolamine metabolic process"/>
    <property type="evidence" value="ECO:0007669"/>
    <property type="project" value="TreeGrafter"/>
</dbReference>
<name>A0A239PKA2_9PROT</name>
<gene>
    <name evidence="3" type="ORF">SAMN06297382_0501</name>
</gene>
<feature type="chain" id="PRO_5012692577" evidence="1">
    <location>
        <begin position="29"/>
        <end position="333"/>
    </location>
</feature>
<dbReference type="InterPro" id="IPR017946">
    <property type="entry name" value="PLC-like_Pdiesterase_TIM-brl"/>
</dbReference>
<dbReference type="Gene3D" id="3.20.20.190">
    <property type="entry name" value="Phosphatidylinositol (PI) phosphodiesterase"/>
    <property type="match status" value="1"/>
</dbReference>